<evidence type="ECO:0008006" key="4">
    <source>
        <dbReference type="Google" id="ProtNLM"/>
    </source>
</evidence>
<comment type="caution">
    <text evidence="2">The sequence shown here is derived from an EMBL/GenBank/DDBJ whole genome shotgun (WGS) entry which is preliminary data.</text>
</comment>
<protein>
    <recommendedName>
        <fullName evidence="4">Group-specific protein</fullName>
    </recommendedName>
</protein>
<feature type="transmembrane region" description="Helical" evidence="1">
    <location>
        <begin position="31"/>
        <end position="52"/>
    </location>
</feature>
<dbReference type="EMBL" id="APML01000072">
    <property type="protein sequence ID" value="ENH95850.1"/>
    <property type="molecule type" value="Genomic_DNA"/>
</dbReference>
<dbReference type="AlphaFoldDB" id="N4WMV4"/>
<evidence type="ECO:0000313" key="3">
    <source>
        <dbReference type="Proteomes" id="UP000012283"/>
    </source>
</evidence>
<gene>
    <name evidence="2" type="ORF">J416_14096</name>
</gene>
<keyword evidence="1" id="KW-0812">Transmembrane</keyword>
<feature type="transmembrane region" description="Helical" evidence="1">
    <location>
        <begin position="7"/>
        <end position="25"/>
    </location>
</feature>
<dbReference type="Proteomes" id="UP000012283">
    <property type="component" value="Unassembled WGS sequence"/>
</dbReference>
<reference evidence="2 3" key="1">
    <citation type="submission" date="2013-03" db="EMBL/GenBank/DDBJ databases">
        <title>Draft genome sequence of Gracibacillus halophilus YIM-C55.5, a moderately halophilic and thermophilic organism from the Xiaochaidamu salt lake.</title>
        <authorList>
            <person name="Sugumar T."/>
            <person name="Polireddy D.R."/>
            <person name="Antony A."/>
            <person name="Madhava Y.R."/>
            <person name="Sivakumar N."/>
        </authorList>
    </citation>
    <scope>NUCLEOTIDE SEQUENCE [LARGE SCALE GENOMIC DNA]</scope>
    <source>
        <strain evidence="2 3">YIM-C55.5</strain>
    </source>
</reference>
<name>N4WMV4_9BACI</name>
<feature type="transmembrane region" description="Helical" evidence="1">
    <location>
        <begin position="59"/>
        <end position="79"/>
    </location>
</feature>
<dbReference type="STRING" id="1308866.J416_14096"/>
<proteinExistence type="predicted"/>
<sequence>MRRLNIVAMCMIIALISLYSTNFMHDHLTKLQFYIVWYGVSLASVGIGLYGIISKKTKILSYIVLGLGALLILDLLYMYGVTHYM</sequence>
<evidence type="ECO:0000313" key="2">
    <source>
        <dbReference type="EMBL" id="ENH95850.1"/>
    </source>
</evidence>
<keyword evidence="3" id="KW-1185">Reference proteome</keyword>
<keyword evidence="1" id="KW-0472">Membrane</keyword>
<keyword evidence="1" id="KW-1133">Transmembrane helix</keyword>
<organism evidence="2 3">
    <name type="scientific">Gracilibacillus halophilus YIM-C55.5</name>
    <dbReference type="NCBI Taxonomy" id="1308866"/>
    <lineage>
        <taxon>Bacteria</taxon>
        <taxon>Bacillati</taxon>
        <taxon>Bacillota</taxon>
        <taxon>Bacilli</taxon>
        <taxon>Bacillales</taxon>
        <taxon>Bacillaceae</taxon>
        <taxon>Gracilibacillus</taxon>
    </lineage>
</organism>
<evidence type="ECO:0000256" key="1">
    <source>
        <dbReference type="SAM" id="Phobius"/>
    </source>
</evidence>
<accession>N4WMV4</accession>